<reference evidence="1 2" key="1">
    <citation type="journal article" date="2018" name="Nat. Genet.">
        <title>The Rosa genome provides new insights in the design of modern roses.</title>
        <authorList>
            <person name="Bendahmane M."/>
        </authorList>
    </citation>
    <scope>NUCLEOTIDE SEQUENCE [LARGE SCALE GENOMIC DNA]</scope>
    <source>
        <strain evidence="2">cv. Old Blush</strain>
    </source>
</reference>
<keyword evidence="2" id="KW-1185">Reference proteome</keyword>
<gene>
    <name evidence="1" type="ORF">RchiOBHm_Chr7g0193671</name>
</gene>
<dbReference type="Proteomes" id="UP000238479">
    <property type="component" value="Chromosome 7"/>
</dbReference>
<evidence type="ECO:0000313" key="2">
    <source>
        <dbReference type="Proteomes" id="UP000238479"/>
    </source>
</evidence>
<proteinExistence type="predicted"/>
<sequence>MVYQTPPNKFRSAFEIKSSFKSNPKLSLRFGFDFASPLDFGGFGVDLLPQIGWASRTHIQFLNHSQLLHHLFFF</sequence>
<dbReference type="AlphaFoldDB" id="A0A2P6P5V7"/>
<dbReference type="EMBL" id="PDCK01000045">
    <property type="protein sequence ID" value="PRQ17318.1"/>
    <property type="molecule type" value="Genomic_DNA"/>
</dbReference>
<organism evidence="1 2">
    <name type="scientific">Rosa chinensis</name>
    <name type="common">China rose</name>
    <dbReference type="NCBI Taxonomy" id="74649"/>
    <lineage>
        <taxon>Eukaryota</taxon>
        <taxon>Viridiplantae</taxon>
        <taxon>Streptophyta</taxon>
        <taxon>Embryophyta</taxon>
        <taxon>Tracheophyta</taxon>
        <taxon>Spermatophyta</taxon>
        <taxon>Magnoliopsida</taxon>
        <taxon>eudicotyledons</taxon>
        <taxon>Gunneridae</taxon>
        <taxon>Pentapetalae</taxon>
        <taxon>rosids</taxon>
        <taxon>fabids</taxon>
        <taxon>Rosales</taxon>
        <taxon>Rosaceae</taxon>
        <taxon>Rosoideae</taxon>
        <taxon>Rosoideae incertae sedis</taxon>
        <taxon>Rosa</taxon>
    </lineage>
</organism>
<protein>
    <submittedName>
        <fullName evidence="1">Uncharacterized protein</fullName>
    </submittedName>
</protein>
<dbReference type="Gramene" id="PRQ17318">
    <property type="protein sequence ID" value="PRQ17318"/>
    <property type="gene ID" value="RchiOBHm_Chr7g0193671"/>
</dbReference>
<comment type="caution">
    <text evidence="1">The sequence shown here is derived from an EMBL/GenBank/DDBJ whole genome shotgun (WGS) entry which is preliminary data.</text>
</comment>
<evidence type="ECO:0000313" key="1">
    <source>
        <dbReference type="EMBL" id="PRQ17318.1"/>
    </source>
</evidence>
<name>A0A2P6P5V7_ROSCH</name>
<accession>A0A2P6P5V7</accession>